<protein>
    <submittedName>
        <fullName evidence="2">Uncharacterized protein</fullName>
    </submittedName>
</protein>
<reference evidence="2" key="1">
    <citation type="submission" date="2023-10" db="EMBL/GenBank/DDBJ databases">
        <authorList>
            <person name="Chen Y."/>
            <person name="Shah S."/>
            <person name="Dougan E. K."/>
            <person name="Thang M."/>
            <person name="Chan C."/>
        </authorList>
    </citation>
    <scope>NUCLEOTIDE SEQUENCE [LARGE SCALE GENOMIC DNA]</scope>
</reference>
<keyword evidence="3" id="KW-1185">Reference proteome</keyword>
<feature type="region of interest" description="Disordered" evidence="1">
    <location>
        <begin position="16"/>
        <end position="54"/>
    </location>
</feature>
<evidence type="ECO:0000313" key="2">
    <source>
        <dbReference type="EMBL" id="CAK0815157.1"/>
    </source>
</evidence>
<feature type="compositionally biased region" description="Low complexity" evidence="1">
    <location>
        <begin position="16"/>
        <end position="29"/>
    </location>
</feature>
<dbReference type="EMBL" id="CAUYUJ010005849">
    <property type="protein sequence ID" value="CAK0815157.1"/>
    <property type="molecule type" value="Genomic_DNA"/>
</dbReference>
<gene>
    <name evidence="2" type="ORF">PCOR1329_LOCUS18564</name>
</gene>
<sequence>MADLHAAPCAAAWSGGARVAPSGASARGSLGRGAGPDKSGTEEDVRCSLGPRQTEDGAPCAAALLVGGAPKWTGAAWARPRWSCRVQLPIIQAGQKSVLDLSDRLVITSVRCLETCVCQLFGGDGCHRADPSL</sequence>
<dbReference type="Proteomes" id="UP001189429">
    <property type="component" value="Unassembled WGS sequence"/>
</dbReference>
<evidence type="ECO:0000313" key="3">
    <source>
        <dbReference type="Proteomes" id="UP001189429"/>
    </source>
</evidence>
<accession>A0ABN9R9K6</accession>
<evidence type="ECO:0000256" key="1">
    <source>
        <dbReference type="SAM" id="MobiDB-lite"/>
    </source>
</evidence>
<name>A0ABN9R9K6_9DINO</name>
<proteinExistence type="predicted"/>
<comment type="caution">
    <text evidence="2">The sequence shown here is derived from an EMBL/GenBank/DDBJ whole genome shotgun (WGS) entry which is preliminary data.</text>
</comment>
<organism evidence="2 3">
    <name type="scientific">Prorocentrum cordatum</name>
    <dbReference type="NCBI Taxonomy" id="2364126"/>
    <lineage>
        <taxon>Eukaryota</taxon>
        <taxon>Sar</taxon>
        <taxon>Alveolata</taxon>
        <taxon>Dinophyceae</taxon>
        <taxon>Prorocentrales</taxon>
        <taxon>Prorocentraceae</taxon>
        <taxon>Prorocentrum</taxon>
    </lineage>
</organism>